<evidence type="ECO:0000256" key="9">
    <source>
        <dbReference type="ARBA" id="ARBA00023098"/>
    </source>
</evidence>
<dbReference type="InterPro" id="IPR002123">
    <property type="entry name" value="Plipid/glycerol_acylTrfase"/>
</dbReference>
<keyword evidence="8 11" id="KW-0808">Transferase</keyword>
<comment type="caution">
    <text evidence="14">The sequence shown here is derived from an EMBL/GenBank/DDBJ whole genome shotgun (WGS) entry which is preliminary data.</text>
</comment>
<dbReference type="NCBIfam" id="TIGR00530">
    <property type="entry name" value="AGP_acyltrn"/>
    <property type="match status" value="1"/>
</dbReference>
<dbReference type="AlphaFoldDB" id="A0A1Y1S216"/>
<feature type="transmembrane region" description="Helical" evidence="12">
    <location>
        <begin position="40"/>
        <end position="58"/>
    </location>
</feature>
<comment type="similarity">
    <text evidence="4 11">Belongs to the 1-acyl-sn-glycerol-3-phosphate acyltransferase family.</text>
</comment>
<feature type="transmembrane region" description="Helical" evidence="12">
    <location>
        <begin position="107"/>
        <end position="125"/>
    </location>
</feature>
<evidence type="ECO:0000256" key="5">
    <source>
        <dbReference type="ARBA" id="ARBA00013211"/>
    </source>
</evidence>
<evidence type="ECO:0000256" key="6">
    <source>
        <dbReference type="ARBA" id="ARBA00016139"/>
    </source>
</evidence>
<keyword evidence="12" id="KW-0472">Membrane</keyword>
<comment type="domain">
    <text evidence="11">The HXXXXD motif is essential for acyltransferase activity and may constitute the binding site for the phosphate moiety of the glycerol-3-phosphate.</text>
</comment>
<proteinExistence type="inferred from homology"/>
<dbReference type="Proteomes" id="UP000192343">
    <property type="component" value="Unassembled WGS sequence"/>
</dbReference>
<dbReference type="PANTHER" id="PTHR10434:SF64">
    <property type="entry name" value="1-ACYL-SN-GLYCEROL-3-PHOSPHATE ACYLTRANSFERASE-RELATED"/>
    <property type="match status" value="1"/>
</dbReference>
<feature type="transmembrane region" description="Helical" evidence="12">
    <location>
        <begin position="6"/>
        <end position="28"/>
    </location>
</feature>
<keyword evidence="9 11" id="KW-0443">Lipid metabolism</keyword>
<protein>
    <recommendedName>
        <fullName evidence="6 11">1-acyl-sn-glycerol-3-phosphate acyltransferase</fullName>
        <ecNumber evidence="5 11">2.3.1.51</ecNumber>
    </recommendedName>
</protein>
<keyword evidence="11" id="KW-0594">Phospholipid biosynthesis</keyword>
<dbReference type="GO" id="GO:0006654">
    <property type="term" value="P:phosphatidic acid biosynthetic process"/>
    <property type="evidence" value="ECO:0007669"/>
    <property type="project" value="TreeGrafter"/>
</dbReference>
<evidence type="ECO:0000313" key="15">
    <source>
        <dbReference type="Proteomes" id="UP000192343"/>
    </source>
</evidence>
<dbReference type="PANTHER" id="PTHR10434">
    <property type="entry name" value="1-ACYL-SN-GLYCEROL-3-PHOSPHATE ACYLTRANSFERASE"/>
    <property type="match status" value="1"/>
</dbReference>
<evidence type="ECO:0000256" key="12">
    <source>
        <dbReference type="SAM" id="Phobius"/>
    </source>
</evidence>
<evidence type="ECO:0000313" key="14">
    <source>
        <dbReference type="EMBL" id="ORC37817.1"/>
    </source>
</evidence>
<accession>A0A1Y1S216</accession>
<evidence type="ECO:0000256" key="3">
    <source>
        <dbReference type="ARBA" id="ARBA00005189"/>
    </source>
</evidence>
<dbReference type="RefSeq" id="WP_083047847.1">
    <property type="nucleotide sequence ID" value="NZ_MWQY01000002.1"/>
</dbReference>
<sequence length="240" mass="27115">MVRSVLFLLLYFVVTTLMFPVALFSVIFRVFRLHRLERRYINLMASFLSWFYIIAGGAKVEIKGRENTAGLLDKAVCVVSNHQGIADIPVIVHSLPFYVGFIAKRELLYFPWVGIMMWAIRCVPIKRSSPRSAIRAIEKGVQNIKNGFPMLIFPEGTRSRGDKMNAFKKGSLKLATRSRASILPVTVQGTYHALEEKGRLTPASISITFHEPIDTSAMDKEELSSLHERVESVIRSGLKE</sequence>
<organism evidence="14 15">
    <name type="scientific">Marispirochaeta aestuarii</name>
    <dbReference type="NCBI Taxonomy" id="1963862"/>
    <lineage>
        <taxon>Bacteria</taxon>
        <taxon>Pseudomonadati</taxon>
        <taxon>Spirochaetota</taxon>
        <taxon>Spirochaetia</taxon>
        <taxon>Spirochaetales</taxon>
        <taxon>Spirochaetaceae</taxon>
        <taxon>Marispirochaeta</taxon>
    </lineage>
</organism>
<dbReference type="OrthoDB" id="9803035at2"/>
<evidence type="ECO:0000256" key="7">
    <source>
        <dbReference type="ARBA" id="ARBA00022516"/>
    </source>
</evidence>
<evidence type="ECO:0000256" key="8">
    <source>
        <dbReference type="ARBA" id="ARBA00022679"/>
    </source>
</evidence>
<dbReference type="InterPro" id="IPR004552">
    <property type="entry name" value="AGP_acyltrans"/>
</dbReference>
<evidence type="ECO:0000256" key="10">
    <source>
        <dbReference type="ARBA" id="ARBA00023315"/>
    </source>
</evidence>
<evidence type="ECO:0000256" key="11">
    <source>
        <dbReference type="RuleBase" id="RU361267"/>
    </source>
</evidence>
<reference evidence="14 15" key="1">
    <citation type="submission" date="2017-03" db="EMBL/GenBank/DDBJ databases">
        <title>Draft Genome sequence of Marispirochaeta sp. strain JC444.</title>
        <authorList>
            <person name="Shivani Y."/>
            <person name="Subhash Y."/>
            <person name="Sasikala C."/>
            <person name="Ramana C."/>
        </authorList>
    </citation>
    <scope>NUCLEOTIDE SEQUENCE [LARGE SCALE GENOMIC DNA]</scope>
    <source>
        <strain evidence="14 15">JC444</strain>
    </source>
</reference>
<comment type="pathway">
    <text evidence="3">Lipid metabolism.</text>
</comment>
<keyword evidence="7 11" id="KW-0444">Lipid biosynthesis</keyword>
<comment type="pathway">
    <text evidence="2">Phospholipid metabolism; CDP-diacylglycerol biosynthesis; CDP-diacylglycerol from sn-glycerol 3-phosphate: step 2/3.</text>
</comment>
<gene>
    <name evidence="14" type="ORF">B4O97_02100</name>
</gene>
<keyword evidence="12" id="KW-1133">Transmembrane helix</keyword>
<dbReference type="EMBL" id="MWQY01000002">
    <property type="protein sequence ID" value="ORC37817.1"/>
    <property type="molecule type" value="Genomic_DNA"/>
</dbReference>
<evidence type="ECO:0000256" key="1">
    <source>
        <dbReference type="ARBA" id="ARBA00001141"/>
    </source>
</evidence>
<evidence type="ECO:0000259" key="13">
    <source>
        <dbReference type="SMART" id="SM00563"/>
    </source>
</evidence>
<dbReference type="SUPFAM" id="SSF69593">
    <property type="entry name" value="Glycerol-3-phosphate (1)-acyltransferase"/>
    <property type="match status" value="1"/>
</dbReference>
<keyword evidence="11" id="KW-1208">Phospholipid metabolism</keyword>
<evidence type="ECO:0000256" key="2">
    <source>
        <dbReference type="ARBA" id="ARBA00004728"/>
    </source>
</evidence>
<dbReference type="STRING" id="1963862.B4O97_02100"/>
<dbReference type="GO" id="GO:0016020">
    <property type="term" value="C:membrane"/>
    <property type="evidence" value="ECO:0007669"/>
    <property type="project" value="InterPro"/>
</dbReference>
<dbReference type="Pfam" id="PF01553">
    <property type="entry name" value="Acyltransferase"/>
    <property type="match status" value="1"/>
</dbReference>
<evidence type="ECO:0000256" key="4">
    <source>
        <dbReference type="ARBA" id="ARBA00008655"/>
    </source>
</evidence>
<dbReference type="EC" id="2.3.1.51" evidence="5 11"/>
<feature type="domain" description="Phospholipid/glycerol acyltransferase" evidence="13">
    <location>
        <begin position="76"/>
        <end position="190"/>
    </location>
</feature>
<keyword evidence="15" id="KW-1185">Reference proteome</keyword>
<keyword evidence="12" id="KW-0812">Transmembrane</keyword>
<dbReference type="GO" id="GO:0003841">
    <property type="term" value="F:1-acylglycerol-3-phosphate O-acyltransferase activity"/>
    <property type="evidence" value="ECO:0007669"/>
    <property type="project" value="UniProtKB-UniRule"/>
</dbReference>
<dbReference type="SMART" id="SM00563">
    <property type="entry name" value="PlsC"/>
    <property type="match status" value="1"/>
</dbReference>
<keyword evidence="10 11" id="KW-0012">Acyltransferase</keyword>
<name>A0A1Y1S216_9SPIO</name>
<comment type="catalytic activity">
    <reaction evidence="1 11">
        <text>a 1-acyl-sn-glycero-3-phosphate + an acyl-CoA = a 1,2-diacyl-sn-glycero-3-phosphate + CoA</text>
        <dbReference type="Rhea" id="RHEA:19709"/>
        <dbReference type="ChEBI" id="CHEBI:57287"/>
        <dbReference type="ChEBI" id="CHEBI:57970"/>
        <dbReference type="ChEBI" id="CHEBI:58342"/>
        <dbReference type="ChEBI" id="CHEBI:58608"/>
        <dbReference type="EC" id="2.3.1.51"/>
    </reaction>
</comment>
<dbReference type="CDD" id="cd07989">
    <property type="entry name" value="LPLAT_AGPAT-like"/>
    <property type="match status" value="1"/>
</dbReference>